<dbReference type="NCBIfam" id="TIGR01449">
    <property type="entry name" value="PGP_bact"/>
    <property type="match status" value="1"/>
</dbReference>
<evidence type="ECO:0000256" key="1">
    <source>
        <dbReference type="ARBA" id="ARBA00000830"/>
    </source>
</evidence>
<comment type="catalytic activity">
    <reaction evidence="1 10">
        <text>2-phosphoglycolate + H2O = glycolate + phosphate</text>
        <dbReference type="Rhea" id="RHEA:14369"/>
        <dbReference type="ChEBI" id="CHEBI:15377"/>
        <dbReference type="ChEBI" id="CHEBI:29805"/>
        <dbReference type="ChEBI" id="CHEBI:43474"/>
        <dbReference type="ChEBI" id="CHEBI:58033"/>
        <dbReference type="EC" id="3.1.3.18"/>
    </reaction>
</comment>
<feature type="binding site" evidence="10">
    <location>
        <position position="8"/>
    </location>
    <ligand>
        <name>Mg(2+)</name>
        <dbReference type="ChEBI" id="CHEBI:18420"/>
    </ligand>
</feature>
<feature type="binding site" evidence="10">
    <location>
        <position position="165"/>
    </location>
    <ligand>
        <name>Mg(2+)</name>
        <dbReference type="ChEBI" id="CHEBI:18420"/>
    </ligand>
</feature>
<feature type="active site" description="Nucleophile" evidence="10">
    <location>
        <position position="8"/>
    </location>
</feature>
<evidence type="ECO:0000256" key="4">
    <source>
        <dbReference type="ARBA" id="ARBA00006171"/>
    </source>
</evidence>
<evidence type="ECO:0000256" key="9">
    <source>
        <dbReference type="ARBA" id="ARBA00023277"/>
    </source>
</evidence>
<dbReference type="EC" id="3.1.3.18" evidence="5 10"/>
<dbReference type="Pfam" id="PF13419">
    <property type="entry name" value="HAD_2"/>
    <property type="match status" value="1"/>
</dbReference>
<reference evidence="11 12" key="1">
    <citation type="submission" date="2023-05" db="EMBL/GenBank/DDBJ databases">
        <title>YMD87, complete Genome.</title>
        <authorList>
            <person name="Zhang J."/>
            <person name="Xu X."/>
        </authorList>
    </citation>
    <scope>NUCLEOTIDE SEQUENCE [LARGE SCALE GENOMIC DNA]</scope>
    <source>
        <strain evidence="11 12">YMD87</strain>
    </source>
</reference>
<comment type="cofactor">
    <cofactor evidence="2 10">
        <name>Mg(2+)</name>
        <dbReference type="ChEBI" id="CHEBI:18420"/>
    </cofactor>
</comment>
<dbReference type="InterPro" id="IPR037512">
    <property type="entry name" value="PGPase_prok"/>
</dbReference>
<evidence type="ECO:0000313" key="12">
    <source>
        <dbReference type="Proteomes" id="UP001241605"/>
    </source>
</evidence>
<dbReference type="InterPro" id="IPR006439">
    <property type="entry name" value="HAD-SF_hydro_IA"/>
</dbReference>
<dbReference type="InterPro" id="IPR023198">
    <property type="entry name" value="PGP-like_dom2"/>
</dbReference>
<evidence type="ECO:0000256" key="3">
    <source>
        <dbReference type="ARBA" id="ARBA00004818"/>
    </source>
</evidence>
<evidence type="ECO:0000256" key="8">
    <source>
        <dbReference type="ARBA" id="ARBA00022842"/>
    </source>
</evidence>
<dbReference type="GO" id="GO:0008967">
    <property type="term" value="F:phosphoglycolate phosphatase activity"/>
    <property type="evidence" value="ECO:0007669"/>
    <property type="project" value="UniProtKB-EC"/>
</dbReference>
<protein>
    <recommendedName>
        <fullName evidence="5 10">Phosphoglycolate phosphatase</fullName>
        <shortName evidence="10">PGP</shortName>
        <shortName evidence="10">PGPase</shortName>
        <ecNumber evidence="5 10">3.1.3.18</ecNumber>
    </recommendedName>
</protein>
<dbReference type="PANTHER" id="PTHR43434:SF1">
    <property type="entry name" value="PHOSPHOGLYCOLATE PHOSPHATASE"/>
    <property type="match status" value="1"/>
</dbReference>
<dbReference type="InterPro" id="IPR050155">
    <property type="entry name" value="HAD-like_hydrolase_sf"/>
</dbReference>
<dbReference type="Gene3D" id="3.40.50.1000">
    <property type="entry name" value="HAD superfamily/HAD-like"/>
    <property type="match status" value="1"/>
</dbReference>
<comment type="similarity">
    <text evidence="4 10">Belongs to the HAD-like hydrolase superfamily. CbbY/CbbZ/Gph/YieH family.</text>
</comment>
<accession>A0ABY8QEC6</accession>
<comment type="function">
    <text evidence="10">Specifically catalyzes the dephosphorylation of 2-phosphoglycolate. Is involved in the dissimilation of the intracellular 2-phosphoglycolate formed during the DNA repair of 3'-phosphoglycolate ends, a major class of DNA lesions induced by oxidative stress.</text>
</comment>
<dbReference type="InterPro" id="IPR036412">
    <property type="entry name" value="HAD-like_sf"/>
</dbReference>
<gene>
    <name evidence="11" type="primary">gph</name>
    <name evidence="11" type="ORF">QF118_13715</name>
</gene>
<keyword evidence="8 10" id="KW-0460">Magnesium</keyword>
<dbReference type="SFLD" id="SFLDG01129">
    <property type="entry name" value="C1.5:_HAD__Beta-PGM__Phosphata"/>
    <property type="match status" value="1"/>
</dbReference>
<evidence type="ECO:0000256" key="10">
    <source>
        <dbReference type="HAMAP-Rule" id="MF_00495"/>
    </source>
</evidence>
<keyword evidence="6 10" id="KW-0479">Metal-binding</keyword>
<dbReference type="Gene3D" id="1.10.150.240">
    <property type="entry name" value="Putative phosphatase, domain 2"/>
    <property type="match status" value="1"/>
</dbReference>
<organism evidence="11 12">
    <name type="scientific">Tropicibacter oceani</name>
    <dbReference type="NCBI Taxonomy" id="3058420"/>
    <lineage>
        <taxon>Bacteria</taxon>
        <taxon>Pseudomonadati</taxon>
        <taxon>Pseudomonadota</taxon>
        <taxon>Alphaproteobacteria</taxon>
        <taxon>Rhodobacterales</taxon>
        <taxon>Roseobacteraceae</taxon>
        <taxon>Tropicibacter</taxon>
    </lineage>
</organism>
<dbReference type="EMBL" id="CP124616">
    <property type="protein sequence ID" value="WGW02984.1"/>
    <property type="molecule type" value="Genomic_DNA"/>
</dbReference>
<name>A0ABY8QEC6_9RHOB</name>
<dbReference type="SUPFAM" id="SSF56784">
    <property type="entry name" value="HAD-like"/>
    <property type="match status" value="1"/>
</dbReference>
<evidence type="ECO:0000256" key="2">
    <source>
        <dbReference type="ARBA" id="ARBA00001946"/>
    </source>
</evidence>
<evidence type="ECO:0000256" key="5">
    <source>
        <dbReference type="ARBA" id="ARBA00013078"/>
    </source>
</evidence>
<keyword evidence="9 10" id="KW-0119">Carbohydrate metabolism</keyword>
<comment type="pathway">
    <text evidence="3 10">Organic acid metabolism; glycolate biosynthesis; glycolate from 2-phosphoglycolate: step 1/1.</text>
</comment>
<keyword evidence="12" id="KW-1185">Reference proteome</keyword>
<dbReference type="Proteomes" id="UP001241605">
    <property type="component" value="Chromosome"/>
</dbReference>
<evidence type="ECO:0000256" key="6">
    <source>
        <dbReference type="ARBA" id="ARBA00022723"/>
    </source>
</evidence>
<dbReference type="SFLD" id="SFLDS00003">
    <property type="entry name" value="Haloacid_Dehalogenase"/>
    <property type="match status" value="1"/>
</dbReference>
<proteinExistence type="inferred from homology"/>
<dbReference type="PRINTS" id="PR00413">
    <property type="entry name" value="HADHALOGNASE"/>
</dbReference>
<dbReference type="NCBIfam" id="TIGR01549">
    <property type="entry name" value="HAD-SF-IA-v1"/>
    <property type="match status" value="1"/>
</dbReference>
<feature type="binding site" evidence="10">
    <location>
        <position position="10"/>
    </location>
    <ligand>
        <name>Mg(2+)</name>
        <dbReference type="ChEBI" id="CHEBI:18420"/>
    </ligand>
</feature>
<evidence type="ECO:0000256" key="7">
    <source>
        <dbReference type="ARBA" id="ARBA00022801"/>
    </source>
</evidence>
<dbReference type="HAMAP" id="MF_00495">
    <property type="entry name" value="GPH_hydrolase_bact"/>
    <property type="match status" value="1"/>
</dbReference>
<keyword evidence="7 10" id="KW-0378">Hydrolase</keyword>
<sequence length="218" mass="22889">MSARIVFDLDGTLIDSAPDIHAASARMLQAEGLEPLDLATIISFIGNGLPHLTGLVMARAGLAPDRQQELSARVLEHYNAVSGTLTRPYPAVPQTLRALRDQGHVLGICTNKPEAPAHDILRLTGLGPFDCVVGGDSLPQRKPDPAPLHAALAALGQGPAVYVGDSEVDAETAHRAGVPFLLFTEGYRKTPVDALPHSASFADFAELPGLIAALLADT</sequence>
<dbReference type="InterPro" id="IPR023214">
    <property type="entry name" value="HAD_sf"/>
</dbReference>
<dbReference type="InterPro" id="IPR041492">
    <property type="entry name" value="HAD_2"/>
</dbReference>
<dbReference type="RefSeq" id="WP_282299612.1">
    <property type="nucleotide sequence ID" value="NZ_CP124616.1"/>
</dbReference>
<dbReference type="PANTHER" id="PTHR43434">
    <property type="entry name" value="PHOSPHOGLYCOLATE PHOSPHATASE"/>
    <property type="match status" value="1"/>
</dbReference>
<evidence type="ECO:0000313" key="11">
    <source>
        <dbReference type="EMBL" id="WGW02984.1"/>
    </source>
</evidence>